<dbReference type="EMBL" id="JAUTXU010000070">
    <property type="protein sequence ID" value="KAK3712225.1"/>
    <property type="molecule type" value="Genomic_DNA"/>
</dbReference>
<evidence type="ECO:0000313" key="2">
    <source>
        <dbReference type="Proteomes" id="UP001281147"/>
    </source>
</evidence>
<accession>A0ACC3N8K3</accession>
<organism evidence="1 2">
    <name type="scientific">Vermiconidia calcicola</name>
    <dbReference type="NCBI Taxonomy" id="1690605"/>
    <lineage>
        <taxon>Eukaryota</taxon>
        <taxon>Fungi</taxon>
        <taxon>Dikarya</taxon>
        <taxon>Ascomycota</taxon>
        <taxon>Pezizomycotina</taxon>
        <taxon>Dothideomycetes</taxon>
        <taxon>Dothideomycetidae</taxon>
        <taxon>Mycosphaerellales</taxon>
        <taxon>Extremaceae</taxon>
        <taxon>Vermiconidia</taxon>
    </lineage>
</organism>
<proteinExistence type="predicted"/>
<gene>
    <name evidence="1" type="ORF">LTR37_009087</name>
</gene>
<reference evidence="1" key="1">
    <citation type="submission" date="2023-07" db="EMBL/GenBank/DDBJ databases">
        <title>Black Yeasts Isolated from many extreme environments.</title>
        <authorList>
            <person name="Coleine C."/>
            <person name="Stajich J.E."/>
            <person name="Selbmann L."/>
        </authorList>
    </citation>
    <scope>NUCLEOTIDE SEQUENCE</scope>
    <source>
        <strain evidence="1">CCFEE 5714</strain>
    </source>
</reference>
<keyword evidence="2" id="KW-1185">Reference proteome</keyword>
<comment type="caution">
    <text evidence="1">The sequence shown here is derived from an EMBL/GenBank/DDBJ whole genome shotgun (WGS) entry which is preliminary data.</text>
</comment>
<name>A0ACC3N8K3_9PEZI</name>
<protein>
    <submittedName>
        <fullName evidence="1">Uncharacterized protein</fullName>
    </submittedName>
</protein>
<evidence type="ECO:0000313" key="1">
    <source>
        <dbReference type="EMBL" id="KAK3712225.1"/>
    </source>
</evidence>
<dbReference type="Proteomes" id="UP001281147">
    <property type="component" value="Unassembled WGS sequence"/>
</dbReference>
<sequence>MTERTLNSEPISPQNGWQMLAEPPQYGMPSTTEDRDSIQKRPPEPPAAGHPSLSSTAEDRNIANQRPLEPTVVGHASVPPTGDERVSSPGRHRMLEHGQNQPQQSPQFDDVNRFARLLRQIRKLTDSVLLKRTEWRHAHQNLELRRLDFQNSSEAYMEAMKLQYSSVERRNKAYVQAIDTRPSEWYYPKTPGAQLDDQAYSASQKNESGVLSAEDTPSGYRRRSYVHGRQELSPYQTLENAFEQNCEDYKALVAQEAELKDMFEALSTLEYKVEAKEAIVSKLMHSGGFTKDLRTEMLDTKLAEEESESEPPTVDTTPPILAEYYDRKGDIGVFHERLQDLDFYHEEGRLERDFIRDRGDDVEVTDTEFESNYQARRAQILKDLAWAQAEAGRLEGECQRGGLDTNAHRASAPSMYADSSGAQPVPDNLLLMIRPVEPSLSPRPDGGEITSQRRIDTWLHNMSDLSEQDPGRPPSIGPIATPVSEKSSPLAFSKPEA</sequence>